<dbReference type="Proteomes" id="UP000285744">
    <property type="component" value="Unassembled WGS sequence"/>
</dbReference>
<proteinExistence type="predicted"/>
<dbReference type="RefSeq" id="WP_120327392.1">
    <property type="nucleotide sequence ID" value="NZ_RAQQ01000003.1"/>
</dbReference>
<gene>
    <name evidence="2" type="ORF">D7I43_06135</name>
</gene>
<feature type="compositionally biased region" description="Basic and acidic residues" evidence="1">
    <location>
        <begin position="73"/>
        <end position="82"/>
    </location>
</feature>
<evidence type="ECO:0000313" key="2">
    <source>
        <dbReference type="EMBL" id="RKF28581.1"/>
    </source>
</evidence>
<dbReference type="AlphaFoldDB" id="A0A420F6N8"/>
<evidence type="ECO:0000256" key="1">
    <source>
        <dbReference type="SAM" id="MobiDB-lite"/>
    </source>
</evidence>
<feature type="region of interest" description="Disordered" evidence="1">
    <location>
        <begin position="57"/>
        <end position="82"/>
    </location>
</feature>
<evidence type="ECO:0000313" key="3">
    <source>
        <dbReference type="Proteomes" id="UP000285744"/>
    </source>
</evidence>
<comment type="caution">
    <text evidence="2">The sequence shown here is derived from an EMBL/GenBank/DDBJ whole genome shotgun (WGS) entry which is preliminary data.</text>
</comment>
<dbReference type="OrthoDB" id="7376174at2"/>
<sequence length="82" mass="9598">MDDKTVLNRITEMVDEEHRLRAEAQAGHTGTDEATRDRLRELEESLDQCWDLLRRRRAARSTHGDPDAQGVRPKPEVERYLQ</sequence>
<dbReference type="InterPro" id="IPR020311">
    <property type="entry name" value="Uncharacterised_Rv0898c"/>
</dbReference>
<dbReference type="EMBL" id="RAQQ01000003">
    <property type="protein sequence ID" value="RKF28581.1"/>
    <property type="molecule type" value="Genomic_DNA"/>
</dbReference>
<organism evidence="2 3">
    <name type="scientific">Micromonospora globbae</name>
    <dbReference type="NCBI Taxonomy" id="1894969"/>
    <lineage>
        <taxon>Bacteria</taxon>
        <taxon>Bacillati</taxon>
        <taxon>Actinomycetota</taxon>
        <taxon>Actinomycetes</taxon>
        <taxon>Micromonosporales</taxon>
        <taxon>Micromonosporaceae</taxon>
        <taxon>Micromonospora</taxon>
    </lineage>
</organism>
<protein>
    <submittedName>
        <fullName evidence="2">DUF2630 family protein</fullName>
    </submittedName>
</protein>
<reference evidence="2 3" key="1">
    <citation type="journal article" date="2018" name="Int. J. Syst. Evol. Microbiol.">
        <title>Micromonospora globbae sp. nov., an endophytic actinomycete isolated from roots of Globba winitii C. H. Wright.</title>
        <authorList>
            <person name="Kuncharoen N."/>
            <person name="Pittayakhajonwut P."/>
            <person name="Tanasupawat S."/>
        </authorList>
    </citation>
    <scope>NUCLEOTIDE SEQUENCE [LARGE SCALE GENOMIC DNA]</scope>
    <source>
        <strain evidence="2 3">WPS1-2</strain>
    </source>
</reference>
<name>A0A420F6N8_9ACTN</name>
<dbReference type="Pfam" id="PF10944">
    <property type="entry name" value="DUF2630"/>
    <property type="match status" value="1"/>
</dbReference>
<accession>A0A420F6N8</accession>